<proteinExistence type="predicted"/>
<sequence length="84" mass="9826">MSKLVTLRKSGNSLILTVPHDFNNKVGSKYKVENRSDGSIIYQPVDKQNIFDNPDWLKYDYQKDLKEDPELQPLNLIGKERMEE</sequence>
<evidence type="ECO:0000313" key="2">
    <source>
        <dbReference type="EMBL" id="RHW45790.1"/>
    </source>
</evidence>
<dbReference type="Proteomes" id="UP000284822">
    <property type="component" value="Unassembled WGS sequence"/>
</dbReference>
<dbReference type="AlphaFoldDB" id="A0A3R6ZUP0"/>
<evidence type="ECO:0000313" key="1">
    <source>
        <dbReference type="EMBL" id="RHW45595.1"/>
    </source>
</evidence>
<dbReference type="EMBL" id="QOCS01000017">
    <property type="protein sequence ID" value="RHW45595.1"/>
    <property type="molecule type" value="Genomic_DNA"/>
</dbReference>
<comment type="caution">
    <text evidence="1">The sequence shown here is derived from an EMBL/GenBank/DDBJ whole genome shotgun (WGS) entry which is preliminary data.</text>
</comment>
<evidence type="ECO:0008006" key="4">
    <source>
        <dbReference type="Google" id="ProtNLM"/>
    </source>
</evidence>
<name>A0A3R6ZUP0_9LACO</name>
<evidence type="ECO:0000313" key="3">
    <source>
        <dbReference type="Proteomes" id="UP000284822"/>
    </source>
</evidence>
<dbReference type="RefSeq" id="WP_118910976.1">
    <property type="nucleotide sequence ID" value="NZ_QOCS01000015.1"/>
</dbReference>
<accession>A0A3R6ZUP0</accession>
<protein>
    <recommendedName>
        <fullName evidence="4">AbrB family transcriptional regulator</fullName>
    </recommendedName>
</protein>
<organism evidence="1 3">
    <name type="scientific">Bombilactobacillus bombi</name>
    <dbReference type="NCBI Taxonomy" id="1303590"/>
    <lineage>
        <taxon>Bacteria</taxon>
        <taxon>Bacillati</taxon>
        <taxon>Bacillota</taxon>
        <taxon>Bacilli</taxon>
        <taxon>Lactobacillales</taxon>
        <taxon>Lactobacillaceae</taxon>
        <taxon>Bombilactobacillus</taxon>
    </lineage>
</organism>
<reference evidence="1 3" key="1">
    <citation type="submission" date="2018-07" db="EMBL/GenBank/DDBJ databases">
        <title>Genome sequences of six Lactobacillus spp. isolated from bumble bee guts.</title>
        <authorList>
            <person name="Motta E.V.S."/>
            <person name="Moran N.A."/>
        </authorList>
    </citation>
    <scope>NUCLEOTIDE SEQUENCE [LARGE SCALE GENOMIC DNA]</scope>
    <source>
        <strain evidence="1 3">LV-8.1</strain>
    </source>
</reference>
<dbReference type="EMBL" id="QOCS01000015">
    <property type="protein sequence ID" value="RHW45790.1"/>
    <property type="molecule type" value="Genomic_DNA"/>
</dbReference>
<gene>
    <name evidence="2" type="ORF">DS832_07185</name>
    <name evidence="1" type="ORF">DS832_07520</name>
</gene>